<dbReference type="RefSeq" id="WP_252665434.1">
    <property type="nucleotide sequence ID" value="NZ_CP098612.1"/>
</dbReference>
<keyword evidence="1" id="KW-0614">Plasmid</keyword>
<geneLocation type="plasmid" evidence="1 2">
    <name>unnamed</name>
</geneLocation>
<keyword evidence="2" id="KW-1185">Reference proteome</keyword>
<evidence type="ECO:0000313" key="1">
    <source>
        <dbReference type="EMBL" id="USR93256.1"/>
    </source>
</evidence>
<dbReference type="EMBL" id="CP098612">
    <property type="protein sequence ID" value="USR93256.1"/>
    <property type="molecule type" value="Genomic_DNA"/>
</dbReference>
<gene>
    <name evidence="1" type="ORF">NEA10_20650</name>
</gene>
<proteinExistence type="predicted"/>
<dbReference type="Proteomes" id="UP001056708">
    <property type="component" value="Plasmid unnamed"/>
</dbReference>
<accession>A0ABY5AWI9</accession>
<name>A0ABY5AWI9_9CYAN</name>
<protein>
    <submittedName>
        <fullName evidence="1">Uncharacterized protein</fullName>
    </submittedName>
</protein>
<organism evidence="1 2">
    <name type="scientific">Phormidium yuhuli AB48</name>
    <dbReference type="NCBI Taxonomy" id="2940671"/>
    <lineage>
        <taxon>Bacteria</taxon>
        <taxon>Bacillati</taxon>
        <taxon>Cyanobacteriota</taxon>
        <taxon>Cyanophyceae</taxon>
        <taxon>Oscillatoriophycideae</taxon>
        <taxon>Oscillatoriales</taxon>
        <taxon>Oscillatoriaceae</taxon>
        <taxon>Phormidium</taxon>
        <taxon>Phormidium yuhuli</taxon>
    </lineage>
</organism>
<evidence type="ECO:0000313" key="2">
    <source>
        <dbReference type="Proteomes" id="UP001056708"/>
    </source>
</evidence>
<sequence>MSIDTISVFERISKAFDELDYYTFLARTGKPDTPQSLDEFCRLREAFSVLLSNDESTFNRILED</sequence>
<reference evidence="1" key="1">
    <citation type="submission" date="2022-06" db="EMBL/GenBank/DDBJ databases">
        <title>Genome sequence of Phormidium yuhuli AB48 isolated from an industrial photobioreactor environment.</title>
        <authorList>
            <person name="Qiu Y."/>
            <person name="Noonan A.J.C."/>
            <person name="Dofher K."/>
            <person name="Koch M."/>
            <person name="Kieft B."/>
            <person name="Lin X."/>
            <person name="Ziels R.M."/>
            <person name="Hallam S.J."/>
        </authorList>
    </citation>
    <scope>NUCLEOTIDE SEQUENCE</scope>
    <source>
        <strain evidence="1">AB48</strain>
        <plasmid evidence="1">unnamed</plasmid>
    </source>
</reference>